<dbReference type="Gene3D" id="3.40.250.10">
    <property type="entry name" value="Rhodanese-like domain"/>
    <property type="match status" value="2"/>
</dbReference>
<name>R7Y791_9ACTN</name>
<keyword evidence="2" id="KW-0677">Repeat</keyword>
<dbReference type="OrthoDB" id="9770030at2"/>
<dbReference type="PATRIC" id="fig|1316928.3.peg.3000"/>
<dbReference type="SMART" id="SM00450">
    <property type="entry name" value="RHOD"/>
    <property type="match status" value="2"/>
</dbReference>
<evidence type="ECO:0000313" key="5">
    <source>
        <dbReference type="Proteomes" id="UP000013569"/>
    </source>
</evidence>
<dbReference type="PANTHER" id="PTHR11364">
    <property type="entry name" value="THIOSULFATE SULFERTANSFERASE"/>
    <property type="match status" value="1"/>
</dbReference>
<gene>
    <name evidence="4" type="ORF">GTC6_14874</name>
</gene>
<dbReference type="PANTHER" id="PTHR11364:SF27">
    <property type="entry name" value="SULFURTRANSFERASE"/>
    <property type="match status" value="1"/>
</dbReference>
<sequence>MTASNRHLVDADWLAAHLDHVVVLDATVQRNDDEPRYSDGRRLFEAGHVPTARFADLFTAFSDPDSQIPFTRPTRTQITAATATVGVGPDTSVVVYDQSGGAWAARLWWVLRSWGHQHVRVLDGGLAAWVASGQDVEVGPGRPPAAEASVFTPTDMRDLVADIDETAGAAEAGDTGAPVICALRATDFAGDPAVPGTGSIPGSINIPYPETLDAAGRHDPAATRRLIETAGVDPAQSPILYCGGGINAAGLALALAEHGIESARVFDGSLAEWRADGSRPLATSSRPGDDA</sequence>
<dbReference type="InterPro" id="IPR045078">
    <property type="entry name" value="TST/MPST-like"/>
</dbReference>
<protein>
    <submittedName>
        <fullName evidence="4">3-mercaptopyruvate sulfurtransferase</fullName>
    </submittedName>
</protein>
<comment type="caution">
    <text evidence="4">The sequence shown here is derived from an EMBL/GenBank/DDBJ whole genome shotgun (WGS) entry which is preliminary data.</text>
</comment>
<dbReference type="Proteomes" id="UP000013569">
    <property type="component" value="Unassembled WGS sequence"/>
</dbReference>
<evidence type="ECO:0000256" key="2">
    <source>
        <dbReference type="ARBA" id="ARBA00022737"/>
    </source>
</evidence>
<keyword evidence="1 4" id="KW-0808">Transferase</keyword>
<dbReference type="AlphaFoldDB" id="R7Y791"/>
<dbReference type="EMBL" id="AQPW01000018">
    <property type="protein sequence ID" value="EON31903.1"/>
    <property type="molecule type" value="Genomic_DNA"/>
</dbReference>
<proteinExistence type="predicted"/>
<dbReference type="SUPFAM" id="SSF52821">
    <property type="entry name" value="Rhodanese/Cell cycle control phosphatase"/>
    <property type="match status" value="2"/>
</dbReference>
<dbReference type="CDD" id="cd01448">
    <property type="entry name" value="TST_Repeat_1"/>
    <property type="match status" value="1"/>
</dbReference>
<dbReference type="InterPro" id="IPR036873">
    <property type="entry name" value="Rhodanese-like_dom_sf"/>
</dbReference>
<accession>R7Y791</accession>
<evidence type="ECO:0000259" key="3">
    <source>
        <dbReference type="PROSITE" id="PS50206"/>
    </source>
</evidence>
<dbReference type="RefSeq" id="WP_010843380.1">
    <property type="nucleotide sequence ID" value="NZ_AQPW01000018.1"/>
</dbReference>
<organism evidence="4 5">
    <name type="scientific">Gordonia terrae C-6</name>
    <dbReference type="NCBI Taxonomy" id="1316928"/>
    <lineage>
        <taxon>Bacteria</taxon>
        <taxon>Bacillati</taxon>
        <taxon>Actinomycetota</taxon>
        <taxon>Actinomycetes</taxon>
        <taxon>Mycobacteriales</taxon>
        <taxon>Gordoniaceae</taxon>
        <taxon>Gordonia</taxon>
    </lineage>
</organism>
<evidence type="ECO:0000313" key="4">
    <source>
        <dbReference type="EMBL" id="EON31903.1"/>
    </source>
</evidence>
<dbReference type="PROSITE" id="PS50206">
    <property type="entry name" value="RHODANESE_3"/>
    <property type="match status" value="2"/>
</dbReference>
<feature type="domain" description="Rhodanese" evidence="3">
    <location>
        <begin position="198"/>
        <end position="282"/>
    </location>
</feature>
<dbReference type="Pfam" id="PF00581">
    <property type="entry name" value="Rhodanese"/>
    <property type="match status" value="2"/>
</dbReference>
<reference evidence="4 5" key="1">
    <citation type="journal article" date="2013" name="Genome Announc.">
        <title>Draft Genome Sequence of a Benzothiophene-Desulfurizing Bacterium, Gordona terrae Strain C-6.</title>
        <authorList>
            <person name="Wang W."/>
            <person name="Ma T."/>
            <person name="Ren Y."/>
            <person name="Li G."/>
        </authorList>
    </citation>
    <scope>NUCLEOTIDE SEQUENCE [LARGE SCALE GENOMIC DNA]</scope>
    <source>
        <strain evidence="4 5">C-6</strain>
    </source>
</reference>
<keyword evidence="4" id="KW-0670">Pyruvate</keyword>
<evidence type="ECO:0000256" key="1">
    <source>
        <dbReference type="ARBA" id="ARBA00022679"/>
    </source>
</evidence>
<dbReference type="GO" id="GO:0004792">
    <property type="term" value="F:thiosulfate-cyanide sulfurtransferase activity"/>
    <property type="evidence" value="ECO:0007669"/>
    <property type="project" value="TreeGrafter"/>
</dbReference>
<feature type="domain" description="Rhodanese" evidence="3">
    <location>
        <begin position="17"/>
        <end position="138"/>
    </location>
</feature>
<dbReference type="InterPro" id="IPR001763">
    <property type="entry name" value="Rhodanese-like_dom"/>
</dbReference>